<dbReference type="STRING" id="320787.CA2015_2096"/>
<evidence type="ECO:0000256" key="5">
    <source>
        <dbReference type="ARBA" id="ARBA00022898"/>
    </source>
</evidence>
<keyword evidence="9" id="KW-1185">Reference proteome</keyword>
<evidence type="ECO:0000256" key="2">
    <source>
        <dbReference type="ARBA" id="ARBA00007441"/>
    </source>
</evidence>
<dbReference type="GO" id="GO:0006520">
    <property type="term" value="P:amino acid metabolic process"/>
    <property type="evidence" value="ECO:0007669"/>
    <property type="project" value="InterPro"/>
</dbReference>
<evidence type="ECO:0000313" key="8">
    <source>
        <dbReference type="EMBL" id="AKP51519.1"/>
    </source>
</evidence>
<dbReference type="Gene3D" id="3.40.640.10">
    <property type="entry name" value="Type I PLP-dependent aspartate aminotransferase-like (Major domain)"/>
    <property type="match status" value="1"/>
</dbReference>
<feature type="domain" description="Aminotransferase class I/classII large" evidence="7">
    <location>
        <begin position="33"/>
        <end position="392"/>
    </location>
</feature>
<dbReference type="InterPro" id="IPR050596">
    <property type="entry name" value="AspAT/PAT-like"/>
</dbReference>
<evidence type="ECO:0000256" key="3">
    <source>
        <dbReference type="ARBA" id="ARBA00022576"/>
    </source>
</evidence>
<dbReference type="PANTHER" id="PTHR46383">
    <property type="entry name" value="ASPARTATE AMINOTRANSFERASE"/>
    <property type="match status" value="1"/>
</dbReference>
<dbReference type="KEGG" id="camu:CA2015_2096"/>
<dbReference type="OrthoDB" id="1489696at2"/>
<dbReference type="GO" id="GO:0008483">
    <property type="term" value="F:transaminase activity"/>
    <property type="evidence" value="ECO:0007669"/>
    <property type="project" value="UniProtKB-KW"/>
</dbReference>
<dbReference type="RefSeq" id="WP_048641845.1">
    <property type="nucleotide sequence ID" value="NZ_CAXBGM010000023.1"/>
</dbReference>
<dbReference type="EMBL" id="CP012040">
    <property type="protein sequence ID" value="AKP51519.1"/>
    <property type="molecule type" value="Genomic_DNA"/>
</dbReference>
<keyword evidence="4 6" id="KW-0808">Transferase</keyword>
<dbReference type="Gene3D" id="3.90.1150.10">
    <property type="entry name" value="Aspartate Aminotransferase, domain 1"/>
    <property type="match status" value="1"/>
</dbReference>
<comment type="cofactor">
    <cofactor evidence="1 6">
        <name>pyridoxal 5'-phosphate</name>
        <dbReference type="ChEBI" id="CHEBI:597326"/>
    </cofactor>
</comment>
<dbReference type="Pfam" id="PF00155">
    <property type="entry name" value="Aminotran_1_2"/>
    <property type="match status" value="1"/>
</dbReference>
<gene>
    <name evidence="8" type="ORF">CA2015_2096</name>
</gene>
<dbReference type="PROSITE" id="PS00105">
    <property type="entry name" value="AA_TRANSFER_CLASS_1"/>
    <property type="match status" value="1"/>
</dbReference>
<dbReference type="InterPro" id="IPR004839">
    <property type="entry name" value="Aminotransferase_I/II_large"/>
</dbReference>
<keyword evidence="5" id="KW-0663">Pyridoxal phosphate</keyword>
<evidence type="ECO:0000256" key="6">
    <source>
        <dbReference type="RuleBase" id="RU000481"/>
    </source>
</evidence>
<dbReference type="Proteomes" id="UP000036520">
    <property type="component" value="Chromosome"/>
</dbReference>
<dbReference type="GO" id="GO:0030170">
    <property type="term" value="F:pyridoxal phosphate binding"/>
    <property type="evidence" value="ECO:0007669"/>
    <property type="project" value="InterPro"/>
</dbReference>
<accession>A0A0H4PBD0</accession>
<dbReference type="FunFam" id="3.40.640.10:FF:000033">
    <property type="entry name" value="Aspartate aminotransferase"/>
    <property type="match status" value="1"/>
</dbReference>
<protein>
    <recommendedName>
        <fullName evidence="6">Aminotransferase</fullName>
        <ecNumber evidence="6">2.6.1.-</ecNumber>
    </recommendedName>
</protein>
<dbReference type="InterPro" id="IPR015421">
    <property type="entry name" value="PyrdxlP-dep_Trfase_major"/>
</dbReference>
<dbReference type="PANTHER" id="PTHR46383:SF1">
    <property type="entry name" value="ASPARTATE AMINOTRANSFERASE"/>
    <property type="match status" value="1"/>
</dbReference>
<evidence type="ECO:0000256" key="1">
    <source>
        <dbReference type="ARBA" id="ARBA00001933"/>
    </source>
</evidence>
<dbReference type="EC" id="2.6.1.-" evidence="6"/>
<dbReference type="AlphaFoldDB" id="A0A0H4PBD0"/>
<comment type="similarity">
    <text evidence="2 6">Belongs to the class-I pyridoxal-phosphate-dependent aminotransferase family.</text>
</comment>
<sequence length="400" mass="43378">MNSILSDRINNMEESATLAMAKKARELKTQGIDIIGLSLGEPDFKTPKHIQEAAKAAIDEGKYFSYPPVAGYQDLREAIAKKLRDQNNISEAKAENIVVSTGAKHSIANIFMCLINEGDEVIIFSPYWVSYSEVIKLAGGVPVLIEGNLENNFKATASQLEEAITDKTKAVIYSSPCNPSGSVFSKDELEAIANVIKSKENLIVIADEIYELINFTGSHASIASFPGMFDRTITVNGFSKGYAMTGWRVGYICAPLFIAKACEKIQGQFTSGGTGIAQRAALAGLIGDQKPTEEMAAAYLKRRDLVLGLLRDIPGIKTHVPEGAFYFFPDVSAFFGKTAGDQKIETADDFCLYVLKEANVSLVTGAAFGAPNSVRLSYAASEDELKEALKRIKEVLAKLN</sequence>
<keyword evidence="3 6" id="KW-0032">Aminotransferase</keyword>
<dbReference type="InterPro" id="IPR015424">
    <property type="entry name" value="PyrdxlP-dep_Trfase"/>
</dbReference>
<dbReference type="InterPro" id="IPR004838">
    <property type="entry name" value="NHTrfase_class1_PyrdxlP-BS"/>
</dbReference>
<dbReference type="CDD" id="cd00609">
    <property type="entry name" value="AAT_like"/>
    <property type="match status" value="1"/>
</dbReference>
<proteinExistence type="inferred from homology"/>
<dbReference type="PATRIC" id="fig|320787.5.peg.2301"/>
<dbReference type="SUPFAM" id="SSF53383">
    <property type="entry name" value="PLP-dependent transferases"/>
    <property type="match status" value="1"/>
</dbReference>
<reference evidence="8 9" key="1">
    <citation type="submission" date="2015-07" db="EMBL/GenBank/DDBJ databases">
        <authorList>
            <person name="Kim K.M."/>
        </authorList>
    </citation>
    <scope>NUCLEOTIDE SEQUENCE [LARGE SCALE GENOMIC DNA]</scope>
    <source>
        <strain evidence="8 9">KCTC 12363</strain>
    </source>
</reference>
<evidence type="ECO:0000313" key="9">
    <source>
        <dbReference type="Proteomes" id="UP000036520"/>
    </source>
</evidence>
<name>A0A0H4PBD0_9BACT</name>
<organism evidence="8 9">
    <name type="scientific">Cyclobacterium amurskyense</name>
    <dbReference type="NCBI Taxonomy" id="320787"/>
    <lineage>
        <taxon>Bacteria</taxon>
        <taxon>Pseudomonadati</taxon>
        <taxon>Bacteroidota</taxon>
        <taxon>Cytophagia</taxon>
        <taxon>Cytophagales</taxon>
        <taxon>Cyclobacteriaceae</taxon>
        <taxon>Cyclobacterium</taxon>
    </lineage>
</organism>
<evidence type="ECO:0000256" key="4">
    <source>
        <dbReference type="ARBA" id="ARBA00022679"/>
    </source>
</evidence>
<dbReference type="InterPro" id="IPR015422">
    <property type="entry name" value="PyrdxlP-dep_Trfase_small"/>
</dbReference>
<evidence type="ECO:0000259" key="7">
    <source>
        <dbReference type="Pfam" id="PF00155"/>
    </source>
</evidence>